<dbReference type="Proteomes" id="UP000219281">
    <property type="component" value="Unassembled WGS sequence"/>
</dbReference>
<dbReference type="EMBL" id="OCMT01000002">
    <property type="protein sequence ID" value="SOD14020.1"/>
    <property type="molecule type" value="Genomic_DNA"/>
</dbReference>
<dbReference type="AlphaFoldDB" id="A0A285ZWL2"/>
<keyword evidence="1" id="KW-1133">Transmembrane helix</keyword>
<keyword evidence="1" id="KW-0472">Membrane</keyword>
<feature type="transmembrane region" description="Helical" evidence="1">
    <location>
        <begin position="16"/>
        <end position="36"/>
    </location>
</feature>
<evidence type="ECO:0000313" key="2">
    <source>
        <dbReference type="EMBL" id="SOD14020.1"/>
    </source>
</evidence>
<reference evidence="3" key="1">
    <citation type="submission" date="2017-09" db="EMBL/GenBank/DDBJ databases">
        <authorList>
            <person name="Varghese N."/>
            <person name="Submissions S."/>
        </authorList>
    </citation>
    <scope>NUCLEOTIDE SEQUENCE [LARGE SCALE GENOMIC DNA]</scope>
    <source>
        <strain evidence="3">CGMCC 1.12803</strain>
    </source>
</reference>
<proteinExistence type="predicted"/>
<evidence type="ECO:0000313" key="3">
    <source>
        <dbReference type="Proteomes" id="UP000219281"/>
    </source>
</evidence>
<dbReference type="RefSeq" id="WP_097130214.1">
    <property type="nucleotide sequence ID" value="NZ_OCMT01000002.1"/>
</dbReference>
<protein>
    <submittedName>
        <fullName evidence="2">Uncharacterized protein</fullName>
    </submittedName>
</protein>
<name>A0A285ZWL2_9SPHI</name>
<feature type="transmembrane region" description="Helical" evidence="1">
    <location>
        <begin position="56"/>
        <end position="75"/>
    </location>
</feature>
<keyword evidence="1" id="KW-0812">Transmembrane</keyword>
<accession>A0A285ZWL2</accession>
<feature type="transmembrane region" description="Helical" evidence="1">
    <location>
        <begin position="123"/>
        <end position="141"/>
    </location>
</feature>
<sequence>MQEPSNYNSQKEFRKTITLIAGILLLFSGIYLLYIGTSAKGTVDFTTTLIKGKIETGSAGMLALIVGFIIMYLALHDAKENNSTADRISAIIRMLLNCNRLALVIGLLVILLLLPFIYLIEDLRLQILMLIGIIIIMIFMADKRQ</sequence>
<organism evidence="2 3">
    <name type="scientific">Pedobacter xixiisoli</name>
    <dbReference type="NCBI Taxonomy" id="1476464"/>
    <lineage>
        <taxon>Bacteria</taxon>
        <taxon>Pseudomonadati</taxon>
        <taxon>Bacteroidota</taxon>
        <taxon>Sphingobacteriia</taxon>
        <taxon>Sphingobacteriales</taxon>
        <taxon>Sphingobacteriaceae</taxon>
        <taxon>Pedobacter</taxon>
    </lineage>
</organism>
<gene>
    <name evidence="2" type="ORF">SAMN06297358_1362</name>
</gene>
<evidence type="ECO:0000256" key="1">
    <source>
        <dbReference type="SAM" id="Phobius"/>
    </source>
</evidence>
<feature type="transmembrane region" description="Helical" evidence="1">
    <location>
        <begin position="96"/>
        <end position="117"/>
    </location>
</feature>
<keyword evidence="3" id="KW-1185">Reference proteome</keyword>